<evidence type="ECO:0000313" key="3">
    <source>
        <dbReference type="Proteomes" id="UP001234178"/>
    </source>
</evidence>
<accession>A0ABQ9ZIA4</accession>
<keyword evidence="3" id="KW-1185">Reference proteome</keyword>
<feature type="compositionally biased region" description="Low complexity" evidence="1">
    <location>
        <begin position="12"/>
        <end position="25"/>
    </location>
</feature>
<name>A0ABQ9ZIA4_9CRUS</name>
<sequence length="187" mass="20393">MSSTPALHVQQLPSSTHLLPLPSHPVTQTQRSTSIPGSGPPAQLHGNSLSQQPAPMSNTPAPHVQQVPQFTPLLPVPSQAIVKTQQSRSASSFAMPKTTGNESPFEVKVLSFLSKMAGNLDQVKIEVNVLKGKVDNLSFSTQENELLATVEIPLLPVKTIDELKLYEEVLTQHMLTDLRHTFVFIFS</sequence>
<feature type="compositionally biased region" description="Polar residues" evidence="1">
    <location>
        <begin position="26"/>
        <end position="36"/>
    </location>
</feature>
<feature type="non-terminal residue" evidence="2">
    <location>
        <position position="187"/>
    </location>
</feature>
<comment type="caution">
    <text evidence="2">The sequence shown here is derived from an EMBL/GenBank/DDBJ whole genome shotgun (WGS) entry which is preliminary data.</text>
</comment>
<reference evidence="2 3" key="1">
    <citation type="journal article" date="2023" name="Nucleic Acids Res.">
        <title>The hologenome of Daphnia magna reveals possible DNA methylation and microbiome-mediated evolution of the host genome.</title>
        <authorList>
            <person name="Chaturvedi A."/>
            <person name="Li X."/>
            <person name="Dhandapani V."/>
            <person name="Marshall H."/>
            <person name="Kissane S."/>
            <person name="Cuenca-Cambronero M."/>
            <person name="Asole G."/>
            <person name="Calvet F."/>
            <person name="Ruiz-Romero M."/>
            <person name="Marangio P."/>
            <person name="Guigo R."/>
            <person name="Rago D."/>
            <person name="Mirbahai L."/>
            <person name="Eastwood N."/>
            <person name="Colbourne J.K."/>
            <person name="Zhou J."/>
            <person name="Mallon E."/>
            <person name="Orsini L."/>
        </authorList>
    </citation>
    <scope>NUCLEOTIDE SEQUENCE [LARGE SCALE GENOMIC DNA]</scope>
    <source>
        <strain evidence="2">LRV0_1</strain>
    </source>
</reference>
<evidence type="ECO:0000313" key="2">
    <source>
        <dbReference type="EMBL" id="KAK4012428.1"/>
    </source>
</evidence>
<protein>
    <submittedName>
        <fullName evidence="2">Uncharacterized protein</fullName>
    </submittedName>
</protein>
<evidence type="ECO:0000256" key="1">
    <source>
        <dbReference type="SAM" id="MobiDB-lite"/>
    </source>
</evidence>
<dbReference type="EMBL" id="JAOYFB010000003">
    <property type="protein sequence ID" value="KAK4012428.1"/>
    <property type="molecule type" value="Genomic_DNA"/>
</dbReference>
<dbReference type="Proteomes" id="UP001234178">
    <property type="component" value="Unassembled WGS sequence"/>
</dbReference>
<organism evidence="2 3">
    <name type="scientific">Daphnia magna</name>
    <dbReference type="NCBI Taxonomy" id="35525"/>
    <lineage>
        <taxon>Eukaryota</taxon>
        <taxon>Metazoa</taxon>
        <taxon>Ecdysozoa</taxon>
        <taxon>Arthropoda</taxon>
        <taxon>Crustacea</taxon>
        <taxon>Branchiopoda</taxon>
        <taxon>Diplostraca</taxon>
        <taxon>Cladocera</taxon>
        <taxon>Anomopoda</taxon>
        <taxon>Daphniidae</taxon>
        <taxon>Daphnia</taxon>
    </lineage>
</organism>
<feature type="compositionally biased region" description="Polar residues" evidence="1">
    <location>
        <begin position="45"/>
        <end position="60"/>
    </location>
</feature>
<gene>
    <name evidence="2" type="ORF">OUZ56_021527</name>
</gene>
<proteinExistence type="predicted"/>
<feature type="region of interest" description="Disordered" evidence="1">
    <location>
        <begin position="1"/>
        <end position="62"/>
    </location>
</feature>